<name>A0A316G166_9GAMM</name>
<dbReference type="Proteomes" id="UP000245790">
    <property type="component" value="Unassembled WGS sequence"/>
</dbReference>
<comment type="caution">
    <text evidence="1">The sequence shown here is derived from an EMBL/GenBank/DDBJ whole genome shotgun (WGS) entry which is preliminary data.</text>
</comment>
<gene>
    <name evidence="1" type="ORF">C8D97_101402</name>
</gene>
<dbReference type="InterPro" id="IPR021953">
    <property type="entry name" value="DUF3570"/>
</dbReference>
<dbReference type="AlphaFoldDB" id="A0A316G166"/>
<accession>A0A316G166</accession>
<keyword evidence="2" id="KW-1185">Reference proteome</keyword>
<reference evidence="1 2" key="1">
    <citation type="submission" date="2018-05" db="EMBL/GenBank/DDBJ databases">
        <title>Genomic Encyclopedia of Type Strains, Phase IV (KMG-IV): sequencing the most valuable type-strain genomes for metagenomic binning, comparative biology and taxonomic classification.</title>
        <authorList>
            <person name="Goeker M."/>
        </authorList>
    </citation>
    <scope>NUCLEOTIDE SEQUENCE [LARGE SCALE GENOMIC DNA]</scope>
    <source>
        <strain evidence="1 2">DSM 25350</strain>
    </source>
</reference>
<dbReference type="Pfam" id="PF12094">
    <property type="entry name" value="DUF3570"/>
    <property type="match status" value="2"/>
</dbReference>
<evidence type="ECO:0000313" key="1">
    <source>
        <dbReference type="EMBL" id="PWK54548.1"/>
    </source>
</evidence>
<proteinExistence type="predicted"/>
<dbReference type="EMBL" id="QGGU01000001">
    <property type="protein sequence ID" value="PWK54548.1"/>
    <property type="molecule type" value="Genomic_DNA"/>
</dbReference>
<protein>
    <submittedName>
        <fullName evidence="1">Uncharacterized protein DUF3570</fullName>
    </submittedName>
</protein>
<evidence type="ECO:0000313" key="2">
    <source>
        <dbReference type="Proteomes" id="UP000245790"/>
    </source>
</evidence>
<sequence>MITYSLTGQSAVLPEDRSDAMYHKYEGGGMVIDGPSVLVRKSFLEKFSASANYYVDNVSAASIDVLANASPYIEKRQEYSLGLDYLINKTTVSTSYTNSKENDYLANTAYFGISQDFFGDLSTLSIGYSRGWDSVMKTGDPDFEEFADRQNYKLDWTQVITKNWIASLGLETVTDQGYLNNPYRVVRYLDPTEGRGFRYQTEVYPETRTSTAVSLRSMYYLPYRASIKFEARTYSDTWDISASNYEFAYIHPYGDHWIIEGKYRLYDQTQAEFYRDLIDPLNNEQNTEFVARDKEMSAFSDYSVGLGVSYEREFKTTGFFKKFSVNLFVDYFQFDFENFRNVLVHDTNPGEYAVGSEPLYAYDATVTRFYFSIWY</sequence>
<organism evidence="1 2">
    <name type="scientific">Pleionea mediterranea</name>
    <dbReference type="NCBI Taxonomy" id="523701"/>
    <lineage>
        <taxon>Bacteria</taxon>
        <taxon>Pseudomonadati</taxon>
        <taxon>Pseudomonadota</taxon>
        <taxon>Gammaproteobacteria</taxon>
        <taxon>Oceanospirillales</taxon>
        <taxon>Pleioneaceae</taxon>
        <taxon>Pleionea</taxon>
    </lineage>
</organism>